<dbReference type="Gene3D" id="3.40.50.1820">
    <property type="entry name" value="alpha/beta hydrolase"/>
    <property type="match status" value="1"/>
</dbReference>
<name>A0A1M7K8Z3_9GAMM</name>
<feature type="domain" description="Serine aminopeptidase S33" evidence="1">
    <location>
        <begin position="63"/>
        <end position="198"/>
    </location>
</feature>
<reference evidence="3" key="1">
    <citation type="submission" date="2016-11" db="EMBL/GenBank/DDBJ databases">
        <authorList>
            <person name="Varghese N."/>
            <person name="Submissions S."/>
        </authorList>
    </citation>
    <scope>NUCLEOTIDE SEQUENCE [LARGE SCALE GENOMIC DNA]</scope>
    <source>
        <strain evidence="3">CECT 8089</strain>
    </source>
</reference>
<dbReference type="InterPro" id="IPR022742">
    <property type="entry name" value="Hydrolase_4"/>
</dbReference>
<organism evidence="2 3">
    <name type="scientific">Phytopseudomonas punonensis</name>
    <dbReference type="NCBI Taxonomy" id="1220495"/>
    <lineage>
        <taxon>Bacteria</taxon>
        <taxon>Pseudomonadati</taxon>
        <taxon>Pseudomonadota</taxon>
        <taxon>Gammaproteobacteria</taxon>
        <taxon>Pseudomonadales</taxon>
        <taxon>Pseudomonadaceae</taxon>
        <taxon>Phytopseudomonas</taxon>
    </lineage>
</organism>
<dbReference type="Pfam" id="PF12146">
    <property type="entry name" value="Hydrolase_4"/>
    <property type="match status" value="1"/>
</dbReference>
<protein>
    <submittedName>
        <fullName evidence="2">Pimeloyl-ACP methyl ester carboxylesterase</fullName>
    </submittedName>
</protein>
<evidence type="ECO:0000313" key="2">
    <source>
        <dbReference type="EMBL" id="SHM61726.1"/>
    </source>
</evidence>
<dbReference type="InterPro" id="IPR029058">
    <property type="entry name" value="AB_hydrolase_fold"/>
</dbReference>
<dbReference type="Proteomes" id="UP000184305">
    <property type="component" value="Unassembled WGS sequence"/>
</dbReference>
<dbReference type="EMBL" id="FRBQ01000006">
    <property type="protein sequence ID" value="SHM61726.1"/>
    <property type="molecule type" value="Genomic_DNA"/>
</dbReference>
<evidence type="ECO:0000313" key="3">
    <source>
        <dbReference type="Proteomes" id="UP000184305"/>
    </source>
</evidence>
<proteinExistence type="predicted"/>
<dbReference type="RefSeq" id="WP_244160662.1">
    <property type="nucleotide sequence ID" value="NZ_FRBQ01000006.1"/>
</dbReference>
<dbReference type="AlphaFoldDB" id="A0A1M7K8Z3"/>
<accession>A0A1M7K8Z3</accession>
<evidence type="ECO:0000259" key="1">
    <source>
        <dbReference type="Pfam" id="PF12146"/>
    </source>
</evidence>
<sequence length="234" mass="24828">MRRNGCAPILVLLPGMDGTGSLFLPLIDQLGLTFDIRVVRYPATEALGYEALERLVISSLPKGEAFMLLGESFSGPIAISIAAAQPPGLTGLILCSTFAVSPRPAITALWRLAKTVSPRRAPIAVLDYLLLGRYSSKALCSALASAVSQLSPAAFSARMRAIHTVNVLPKLKSISTPVLYLQATEDRLVPSSSCALIQRELPAIRVVSVAAPHCLLQAAPVEAALALRTYAEQL</sequence>
<gene>
    <name evidence="2" type="ORF">SAMN05216288_3990</name>
</gene>
<keyword evidence="3" id="KW-1185">Reference proteome</keyword>
<dbReference type="SUPFAM" id="SSF53474">
    <property type="entry name" value="alpha/beta-Hydrolases"/>
    <property type="match status" value="1"/>
</dbReference>
<dbReference type="STRING" id="1220495.SAMN05216288_3990"/>